<organism evidence="1 2">
    <name type="scientific">Neolewinella lacunae</name>
    <dbReference type="NCBI Taxonomy" id="1517758"/>
    <lineage>
        <taxon>Bacteria</taxon>
        <taxon>Pseudomonadati</taxon>
        <taxon>Bacteroidota</taxon>
        <taxon>Saprospiria</taxon>
        <taxon>Saprospirales</taxon>
        <taxon>Lewinellaceae</taxon>
        <taxon>Neolewinella</taxon>
    </lineage>
</organism>
<name>A0A923TF31_9BACT</name>
<dbReference type="AlphaFoldDB" id="A0A923TF31"/>
<sequence>MSSVEEMQNSLSRLIYSITDLNNLSRIKSVVERFASSSQAEVEAPQELPWASAVLKVKKTPTFAQEFEAQGRKSLSFAELEPLIDDADDGYSLEDLLAALN</sequence>
<evidence type="ECO:0000313" key="2">
    <source>
        <dbReference type="Proteomes" id="UP000650081"/>
    </source>
</evidence>
<comment type="caution">
    <text evidence="1">The sequence shown here is derived from an EMBL/GenBank/DDBJ whole genome shotgun (WGS) entry which is preliminary data.</text>
</comment>
<evidence type="ECO:0000313" key="1">
    <source>
        <dbReference type="EMBL" id="MBC6996567.1"/>
    </source>
</evidence>
<dbReference type="Proteomes" id="UP000650081">
    <property type="component" value="Unassembled WGS sequence"/>
</dbReference>
<protein>
    <submittedName>
        <fullName evidence="1">Uncharacterized protein</fullName>
    </submittedName>
</protein>
<dbReference type="EMBL" id="JACSIT010000153">
    <property type="protein sequence ID" value="MBC6996567.1"/>
    <property type="molecule type" value="Genomic_DNA"/>
</dbReference>
<dbReference type="RefSeq" id="WP_187468574.1">
    <property type="nucleotide sequence ID" value="NZ_JACSIT010000153.1"/>
</dbReference>
<proteinExistence type="predicted"/>
<keyword evidence="2" id="KW-1185">Reference proteome</keyword>
<gene>
    <name evidence="1" type="ORF">H9S92_20510</name>
</gene>
<accession>A0A923TF31</accession>
<reference evidence="1" key="1">
    <citation type="submission" date="2020-08" db="EMBL/GenBank/DDBJ databases">
        <title>Lewinella bacteria from marine environments.</title>
        <authorList>
            <person name="Zhong Y."/>
        </authorList>
    </citation>
    <scope>NUCLEOTIDE SEQUENCE</scope>
    <source>
        <strain evidence="1">KCTC 42187</strain>
    </source>
</reference>